<protein>
    <submittedName>
        <fullName evidence="2">Uncharacterized protein</fullName>
    </submittedName>
</protein>
<dbReference type="OrthoDB" id="7366852at2"/>
<feature type="compositionally biased region" description="Low complexity" evidence="1">
    <location>
        <begin position="186"/>
        <end position="196"/>
    </location>
</feature>
<keyword evidence="3" id="KW-1185">Reference proteome</keyword>
<feature type="region of interest" description="Disordered" evidence="1">
    <location>
        <begin position="134"/>
        <end position="219"/>
    </location>
</feature>
<reference evidence="2 3" key="1">
    <citation type="submission" date="2019-06" db="EMBL/GenBank/DDBJ databases">
        <title>Genomic Encyclopedia of Type Strains, Phase IV (KMG-V): Genome sequencing to study the core and pangenomes of soil and plant-associated prokaryotes.</title>
        <authorList>
            <person name="Whitman W."/>
        </authorList>
    </citation>
    <scope>NUCLEOTIDE SEQUENCE [LARGE SCALE GENOMIC DNA]</scope>
    <source>
        <strain evidence="2 3">BR 11622</strain>
    </source>
</reference>
<accession>A0A560H8J8</accession>
<gene>
    <name evidence="2" type="ORF">FBZ90_107195</name>
</gene>
<feature type="region of interest" description="Disordered" evidence="1">
    <location>
        <begin position="317"/>
        <end position="378"/>
    </location>
</feature>
<organism evidence="2 3">
    <name type="scientific">Nitrospirillum amazonense</name>
    <dbReference type="NCBI Taxonomy" id="28077"/>
    <lineage>
        <taxon>Bacteria</taxon>
        <taxon>Pseudomonadati</taxon>
        <taxon>Pseudomonadota</taxon>
        <taxon>Alphaproteobacteria</taxon>
        <taxon>Rhodospirillales</taxon>
        <taxon>Azospirillaceae</taxon>
        <taxon>Nitrospirillum</taxon>
    </lineage>
</organism>
<comment type="caution">
    <text evidence="2">The sequence shown here is derived from an EMBL/GenBank/DDBJ whole genome shotgun (WGS) entry which is preliminary data.</text>
</comment>
<sequence>MFRKVMGWIAGKGDDTSPPPDAVLSADGASGGALRADGGHGQSGAGFADAGRSPVFSSRAVRDAAVVTSTIDTIRRYVAGEEQAEGLVRKLQSLSTEQFGFLQISIDPALTAKALAQLGDGRAASATTLRRLLSDIGDGGKPAGEGGPTAPSEASPSGPSGSKPPLSRGEAEISAASSPVAPPAPVMTATASAPLSVPAPPASAPPAPGPQPSRTGPLFTTLAAKGRDALTRDAHPADRAEMRAVPTPTPRVPGALSLRAAPPTPVRASAVAGTLPAQPLSTPSRPTPIHAPVTVSAVTVPGGARMATNPVAAARVTLHGPKPSPAAVSNPEGAAPLAAPVVVPPPRVSSDAPVPPPQPPVARRPAAAVPRMPREQADKRRARLLEAIAGEL</sequence>
<feature type="compositionally biased region" description="Pro residues" evidence="1">
    <location>
        <begin position="342"/>
        <end position="362"/>
    </location>
</feature>
<feature type="compositionally biased region" description="Basic and acidic residues" evidence="1">
    <location>
        <begin position="232"/>
        <end position="242"/>
    </location>
</feature>
<feature type="compositionally biased region" description="Pro residues" evidence="1">
    <location>
        <begin position="197"/>
        <end position="211"/>
    </location>
</feature>
<dbReference type="EMBL" id="VITR01000007">
    <property type="protein sequence ID" value="TWB41820.1"/>
    <property type="molecule type" value="Genomic_DNA"/>
</dbReference>
<dbReference type="AlphaFoldDB" id="A0A560H8J8"/>
<name>A0A560H8J8_9PROT</name>
<feature type="compositionally biased region" description="Gly residues" evidence="1">
    <location>
        <begin position="137"/>
        <end position="147"/>
    </location>
</feature>
<evidence type="ECO:0000256" key="1">
    <source>
        <dbReference type="SAM" id="MobiDB-lite"/>
    </source>
</evidence>
<evidence type="ECO:0000313" key="3">
    <source>
        <dbReference type="Proteomes" id="UP000315751"/>
    </source>
</evidence>
<feature type="region of interest" description="Disordered" evidence="1">
    <location>
        <begin position="9"/>
        <end position="46"/>
    </location>
</feature>
<feature type="region of interest" description="Disordered" evidence="1">
    <location>
        <begin position="232"/>
        <end position="267"/>
    </location>
</feature>
<proteinExistence type="predicted"/>
<dbReference type="RefSeq" id="WP_145732903.1">
    <property type="nucleotide sequence ID" value="NZ_VITR01000007.1"/>
</dbReference>
<evidence type="ECO:0000313" key="2">
    <source>
        <dbReference type="EMBL" id="TWB41820.1"/>
    </source>
</evidence>
<feature type="compositionally biased region" description="Low complexity" evidence="1">
    <location>
        <begin position="148"/>
        <end position="179"/>
    </location>
</feature>
<dbReference type="Proteomes" id="UP000315751">
    <property type="component" value="Unassembled WGS sequence"/>
</dbReference>